<feature type="transmembrane region" description="Helical" evidence="6">
    <location>
        <begin position="396"/>
        <end position="415"/>
    </location>
</feature>
<proteinExistence type="predicted"/>
<evidence type="ECO:0000256" key="1">
    <source>
        <dbReference type="ARBA" id="ARBA00004651"/>
    </source>
</evidence>
<dbReference type="PANTHER" id="PTHR30250:SF26">
    <property type="entry name" value="PSMA PROTEIN"/>
    <property type="match status" value="1"/>
</dbReference>
<keyword evidence="8" id="KW-1185">Reference proteome</keyword>
<keyword evidence="5 6" id="KW-0472">Membrane</keyword>
<dbReference type="PANTHER" id="PTHR30250">
    <property type="entry name" value="PST FAMILY PREDICTED COLANIC ACID TRANSPORTER"/>
    <property type="match status" value="1"/>
</dbReference>
<keyword evidence="2" id="KW-1003">Cell membrane</keyword>
<feature type="transmembrane region" description="Helical" evidence="6">
    <location>
        <begin position="371"/>
        <end position="390"/>
    </location>
</feature>
<feature type="transmembrane region" description="Helical" evidence="6">
    <location>
        <begin position="125"/>
        <end position="148"/>
    </location>
</feature>
<feature type="transmembrane region" description="Helical" evidence="6">
    <location>
        <begin position="311"/>
        <end position="333"/>
    </location>
</feature>
<feature type="transmembrane region" description="Helical" evidence="6">
    <location>
        <begin position="339"/>
        <end position="359"/>
    </location>
</feature>
<feature type="transmembrane region" description="Helical" evidence="6">
    <location>
        <begin position="229"/>
        <end position="251"/>
    </location>
</feature>
<gene>
    <name evidence="7" type="ORF">N4261_06135</name>
</gene>
<accession>A0ABY6B273</accession>
<keyword evidence="3 6" id="KW-0812">Transmembrane</keyword>
<evidence type="ECO:0000256" key="6">
    <source>
        <dbReference type="SAM" id="Phobius"/>
    </source>
</evidence>
<feature type="transmembrane region" description="Helical" evidence="6">
    <location>
        <begin position="38"/>
        <end position="60"/>
    </location>
</feature>
<feature type="transmembrane region" description="Helical" evidence="6">
    <location>
        <begin position="12"/>
        <end position="32"/>
    </location>
</feature>
<feature type="transmembrane region" description="Helical" evidence="6">
    <location>
        <begin position="271"/>
        <end position="291"/>
    </location>
</feature>
<evidence type="ECO:0000256" key="2">
    <source>
        <dbReference type="ARBA" id="ARBA00022475"/>
    </source>
</evidence>
<organism evidence="7 8">
    <name type="scientific">Roseateles amylovorans</name>
    <dbReference type="NCBI Taxonomy" id="2978473"/>
    <lineage>
        <taxon>Bacteria</taxon>
        <taxon>Pseudomonadati</taxon>
        <taxon>Pseudomonadota</taxon>
        <taxon>Betaproteobacteria</taxon>
        <taxon>Burkholderiales</taxon>
        <taxon>Sphaerotilaceae</taxon>
        <taxon>Roseateles</taxon>
    </lineage>
</organism>
<dbReference type="Pfam" id="PF01943">
    <property type="entry name" value="Polysacc_synt"/>
    <property type="match status" value="1"/>
</dbReference>
<evidence type="ECO:0000256" key="4">
    <source>
        <dbReference type="ARBA" id="ARBA00022989"/>
    </source>
</evidence>
<reference evidence="7" key="1">
    <citation type="submission" date="2022-10" db="EMBL/GenBank/DDBJ databases">
        <title>Characterization and whole genome sequencing of a new Roseateles species, isolated from fresh water.</title>
        <authorList>
            <person name="Guliayeva D.Y."/>
            <person name="Akhremchuk A.E."/>
            <person name="Sikolenko M.A."/>
            <person name="Valentovich L.N."/>
            <person name="Sidarenka A.V."/>
        </authorList>
    </citation>
    <scope>NUCLEOTIDE SEQUENCE</scope>
    <source>
        <strain evidence="7">BIM B-1768</strain>
    </source>
</reference>
<feature type="transmembrane region" description="Helical" evidence="6">
    <location>
        <begin position="460"/>
        <end position="484"/>
    </location>
</feature>
<sequence length="504" mass="53877">MSKGRLGANLVSNVAFFALNIVVSLWLVSFLVRQLGVAAYGMVPLAVTVAGYFNVITAGLNAAVGRHLTVALSGGDHARASSIFNSSLWAGVLVALLMCVLGLPLLTHIAQWIEVPAGWERDAGWLFFLTVGGLAVTTLGTPFQSVVYSHNRFDLQNLGNILGLVLRVTVVLVLFRLATPQLWHVGASVLAAAVATIAVVIVAARRLAPSLRPQLSAFSWPVVKEVSGTGGWVFISQIGTLLLINIDLLVANKVVGAAAAGQYALVLQWSLLLRNFALVVSGVFGPTILTLHAQNRIQEMIDYARSSVRHLGLVMAIPIGIVCGFSESILRVWLGPEFAPLSLVMVIATAHLALNLAYLPLHNISLATNHVRLPGILQVVAGVVNLGLAIALAKVWGLYGIAIAGGLVLLLRNLVFTPLYAARILDRPWWTFAREALPILLMAVLIFLASLTVSRSLSPASWLSLGGSVCGVGAFGAVLLWTVFLRPEHRALAMDKVRRKLKRT</sequence>
<keyword evidence="4 6" id="KW-1133">Transmembrane helix</keyword>
<evidence type="ECO:0000313" key="7">
    <source>
        <dbReference type="EMBL" id="UXH79501.1"/>
    </source>
</evidence>
<protein>
    <submittedName>
        <fullName evidence="7">Oligosaccharide flippase family protein</fullName>
    </submittedName>
</protein>
<feature type="transmembrane region" description="Helical" evidence="6">
    <location>
        <begin position="88"/>
        <end position="113"/>
    </location>
</feature>
<evidence type="ECO:0000313" key="8">
    <source>
        <dbReference type="Proteomes" id="UP001064933"/>
    </source>
</evidence>
<dbReference type="RefSeq" id="WP_261759321.1">
    <property type="nucleotide sequence ID" value="NZ_CP104562.2"/>
</dbReference>
<comment type="subcellular location">
    <subcellularLocation>
        <location evidence="1">Cell membrane</location>
        <topology evidence="1">Multi-pass membrane protein</topology>
    </subcellularLocation>
</comment>
<dbReference type="InterPro" id="IPR002797">
    <property type="entry name" value="Polysacc_synth"/>
</dbReference>
<evidence type="ECO:0000256" key="3">
    <source>
        <dbReference type="ARBA" id="ARBA00022692"/>
    </source>
</evidence>
<dbReference type="Proteomes" id="UP001064933">
    <property type="component" value="Chromosome"/>
</dbReference>
<dbReference type="InterPro" id="IPR050833">
    <property type="entry name" value="Poly_Biosynth_Transport"/>
</dbReference>
<dbReference type="EMBL" id="CP104562">
    <property type="protein sequence ID" value="UXH79501.1"/>
    <property type="molecule type" value="Genomic_DNA"/>
</dbReference>
<feature type="transmembrane region" description="Helical" evidence="6">
    <location>
        <begin position="160"/>
        <end position="179"/>
    </location>
</feature>
<feature type="transmembrane region" description="Helical" evidence="6">
    <location>
        <begin position="185"/>
        <end position="208"/>
    </location>
</feature>
<evidence type="ECO:0000256" key="5">
    <source>
        <dbReference type="ARBA" id="ARBA00023136"/>
    </source>
</evidence>
<name>A0ABY6B273_9BURK</name>
<feature type="transmembrane region" description="Helical" evidence="6">
    <location>
        <begin position="436"/>
        <end position="454"/>
    </location>
</feature>